<gene>
    <name evidence="11" type="ORF">DM01DRAFT_1340583</name>
</gene>
<feature type="domain" description="FAD-binding FR-type" evidence="10">
    <location>
        <begin position="53"/>
        <end position="154"/>
    </location>
</feature>
<evidence type="ECO:0000256" key="5">
    <source>
        <dbReference type="ARBA" id="ARBA00023002"/>
    </source>
</evidence>
<keyword evidence="3 7" id="KW-0285">Flavoprotein</keyword>
<keyword evidence="6 8" id="KW-0520">NAD</keyword>
<protein>
    <recommendedName>
        <fullName evidence="8">NADH-cytochrome b5 reductase</fullName>
        <ecNumber evidence="8">1.6.2.2</ecNumber>
    </recommendedName>
</protein>
<dbReference type="STRING" id="101127.A0A1X2G3V4"/>
<evidence type="ECO:0000256" key="8">
    <source>
        <dbReference type="RuleBase" id="RU361226"/>
    </source>
</evidence>
<dbReference type="FunFam" id="3.40.50.80:FF:000009">
    <property type="entry name" value="NADH-cytochrome b5 reductase"/>
    <property type="match status" value="1"/>
</dbReference>
<reference evidence="11 12" key="1">
    <citation type="submission" date="2016-07" db="EMBL/GenBank/DDBJ databases">
        <title>Pervasive Adenine N6-methylation of Active Genes in Fungi.</title>
        <authorList>
            <consortium name="DOE Joint Genome Institute"/>
            <person name="Mondo S.J."/>
            <person name="Dannebaum R.O."/>
            <person name="Kuo R.C."/>
            <person name="Labutti K."/>
            <person name="Haridas S."/>
            <person name="Kuo A."/>
            <person name="Salamov A."/>
            <person name="Ahrendt S.R."/>
            <person name="Lipzen A."/>
            <person name="Sullivan W."/>
            <person name="Andreopoulos W.B."/>
            <person name="Clum A."/>
            <person name="Lindquist E."/>
            <person name="Daum C."/>
            <person name="Ramamoorthy G.K."/>
            <person name="Gryganskyi A."/>
            <person name="Culley D."/>
            <person name="Magnuson J.K."/>
            <person name="James T.Y."/>
            <person name="O'Malley M.A."/>
            <person name="Stajich J.E."/>
            <person name="Spatafora J.W."/>
            <person name="Visel A."/>
            <person name="Grigoriev I.V."/>
        </authorList>
    </citation>
    <scope>NUCLEOTIDE SEQUENCE [LARGE SCALE GENOMIC DNA]</scope>
    <source>
        <strain evidence="11 12">NRRL 3301</strain>
    </source>
</reference>
<sequence length="307" mass="34830">MVRSYTSQQQKQNGHARSQRWAKPAGILATTAIGFIGWHQWDAEQRKERLDSDWYIPMELLAKKQLSPDTVQLRIRTKKIAGQSYPVPSCLFIKDDAIQVMRPYTPLNPNPYQDGYIDLLVKRYPNGSVSRTLSGHPLQEPIFIRGPMVEEYQYQPDTLDEVGMIAGGTGISPMYQLIRHILDNDNDTTKIWLLYANKQEHDILLKTELDQLAEKHAGRFKVVYVLEQTPADWPGQQGRVTLPMISSMLQSYDAPEEKPRQRRVFVCGPDAMVQAVCGQKPRPDAQGPVAGMLASLGLSSQEVWKLQ</sequence>
<feature type="binding site" evidence="7">
    <location>
        <position position="130"/>
    </location>
    <ligand>
        <name>FAD</name>
        <dbReference type="ChEBI" id="CHEBI:57692"/>
    </ligand>
</feature>
<dbReference type="AlphaFoldDB" id="A0A1X2G3V4"/>
<dbReference type="PANTHER" id="PTHR19370">
    <property type="entry name" value="NADH-CYTOCHROME B5 REDUCTASE"/>
    <property type="match status" value="1"/>
</dbReference>
<evidence type="ECO:0000256" key="1">
    <source>
        <dbReference type="ARBA" id="ARBA00001974"/>
    </source>
</evidence>
<dbReference type="InterPro" id="IPR008333">
    <property type="entry name" value="Cbr1-like_FAD-bd_dom"/>
</dbReference>
<dbReference type="Gene3D" id="3.40.50.80">
    <property type="entry name" value="Nucleotide-binding domain of ferredoxin-NADP reductase (FNR) module"/>
    <property type="match status" value="1"/>
</dbReference>
<dbReference type="EMBL" id="MCGT01000051">
    <property type="protein sequence ID" value="ORX44027.1"/>
    <property type="molecule type" value="Genomic_DNA"/>
</dbReference>
<evidence type="ECO:0000256" key="7">
    <source>
        <dbReference type="PIRSR" id="PIRSR601834-1"/>
    </source>
</evidence>
<keyword evidence="5 8" id="KW-0560">Oxidoreductase</keyword>
<organism evidence="11 12">
    <name type="scientific">Hesseltinella vesiculosa</name>
    <dbReference type="NCBI Taxonomy" id="101127"/>
    <lineage>
        <taxon>Eukaryota</taxon>
        <taxon>Fungi</taxon>
        <taxon>Fungi incertae sedis</taxon>
        <taxon>Mucoromycota</taxon>
        <taxon>Mucoromycotina</taxon>
        <taxon>Mucoromycetes</taxon>
        <taxon>Mucorales</taxon>
        <taxon>Cunninghamellaceae</taxon>
        <taxon>Hesseltinella</taxon>
    </lineage>
</organism>
<dbReference type="PRINTS" id="PR00406">
    <property type="entry name" value="CYTB5RDTASE"/>
</dbReference>
<comment type="caution">
    <text evidence="11">The sequence shown here is derived from an EMBL/GenBank/DDBJ whole genome shotgun (WGS) entry which is preliminary data.</text>
</comment>
<keyword evidence="12" id="KW-1185">Reference proteome</keyword>
<feature type="binding site" evidence="7">
    <location>
        <position position="104"/>
    </location>
    <ligand>
        <name>FAD</name>
        <dbReference type="ChEBI" id="CHEBI:57692"/>
    </ligand>
</feature>
<feature type="binding site" evidence="7">
    <location>
        <position position="122"/>
    </location>
    <ligand>
        <name>FAD</name>
        <dbReference type="ChEBI" id="CHEBI:57692"/>
    </ligand>
</feature>
<dbReference type="Pfam" id="PF00175">
    <property type="entry name" value="NAD_binding_1"/>
    <property type="match status" value="1"/>
</dbReference>
<keyword evidence="4 7" id="KW-0274">FAD</keyword>
<proteinExistence type="inferred from homology"/>
<evidence type="ECO:0000256" key="9">
    <source>
        <dbReference type="SAM" id="MobiDB-lite"/>
    </source>
</evidence>
<feature type="compositionally biased region" description="Polar residues" evidence="9">
    <location>
        <begin position="1"/>
        <end position="16"/>
    </location>
</feature>
<evidence type="ECO:0000256" key="4">
    <source>
        <dbReference type="ARBA" id="ARBA00022827"/>
    </source>
</evidence>
<feature type="binding site" evidence="7">
    <location>
        <position position="102"/>
    </location>
    <ligand>
        <name>FAD</name>
        <dbReference type="ChEBI" id="CHEBI:57692"/>
    </ligand>
</feature>
<dbReference type="PRINTS" id="PR00371">
    <property type="entry name" value="FPNCR"/>
</dbReference>
<name>A0A1X2G3V4_9FUNG</name>
<evidence type="ECO:0000256" key="3">
    <source>
        <dbReference type="ARBA" id="ARBA00022630"/>
    </source>
</evidence>
<accession>A0A1X2G3V4</accession>
<dbReference type="SUPFAM" id="SSF52343">
    <property type="entry name" value="Ferredoxin reductase-like, C-terminal NADP-linked domain"/>
    <property type="match status" value="1"/>
</dbReference>
<evidence type="ECO:0000256" key="6">
    <source>
        <dbReference type="ARBA" id="ARBA00023027"/>
    </source>
</evidence>
<dbReference type="InterPro" id="IPR001433">
    <property type="entry name" value="OxRdtase_FAD/NAD-bd"/>
</dbReference>
<dbReference type="EC" id="1.6.2.2" evidence="8"/>
<dbReference type="PROSITE" id="PS51384">
    <property type="entry name" value="FAD_FR"/>
    <property type="match status" value="1"/>
</dbReference>
<dbReference type="InterPro" id="IPR017938">
    <property type="entry name" value="Riboflavin_synthase-like_b-brl"/>
</dbReference>
<evidence type="ECO:0000259" key="10">
    <source>
        <dbReference type="PROSITE" id="PS51384"/>
    </source>
</evidence>
<dbReference type="Proteomes" id="UP000242146">
    <property type="component" value="Unassembled WGS sequence"/>
</dbReference>
<dbReference type="SUPFAM" id="SSF63380">
    <property type="entry name" value="Riboflavin synthase domain-like"/>
    <property type="match status" value="1"/>
</dbReference>
<comment type="cofactor">
    <cofactor evidence="1 7 8">
        <name>FAD</name>
        <dbReference type="ChEBI" id="CHEBI:57692"/>
    </cofactor>
</comment>
<evidence type="ECO:0000256" key="2">
    <source>
        <dbReference type="ARBA" id="ARBA00006105"/>
    </source>
</evidence>
<dbReference type="CDD" id="cd06183">
    <property type="entry name" value="cyt_b5_reduct_like"/>
    <property type="match status" value="1"/>
</dbReference>
<comment type="catalytic activity">
    <reaction evidence="8">
        <text>2 Fe(III)-[cytochrome b5] + NADH = 2 Fe(II)-[cytochrome b5] + NAD(+) + H(+)</text>
        <dbReference type="Rhea" id="RHEA:46680"/>
        <dbReference type="Rhea" id="RHEA-COMP:10438"/>
        <dbReference type="Rhea" id="RHEA-COMP:10439"/>
        <dbReference type="ChEBI" id="CHEBI:15378"/>
        <dbReference type="ChEBI" id="CHEBI:29033"/>
        <dbReference type="ChEBI" id="CHEBI:29034"/>
        <dbReference type="ChEBI" id="CHEBI:57540"/>
        <dbReference type="ChEBI" id="CHEBI:57945"/>
        <dbReference type="EC" id="1.6.2.2"/>
    </reaction>
</comment>
<dbReference type="InterPro" id="IPR001834">
    <property type="entry name" value="CBR-like"/>
</dbReference>
<evidence type="ECO:0000313" key="12">
    <source>
        <dbReference type="Proteomes" id="UP000242146"/>
    </source>
</evidence>
<dbReference type="Gene3D" id="2.40.30.10">
    <property type="entry name" value="Translation factors"/>
    <property type="match status" value="1"/>
</dbReference>
<feature type="binding site" evidence="7">
    <location>
        <position position="120"/>
    </location>
    <ligand>
        <name>FAD</name>
        <dbReference type="ChEBI" id="CHEBI:57692"/>
    </ligand>
</feature>
<dbReference type="Pfam" id="PF00970">
    <property type="entry name" value="FAD_binding_6"/>
    <property type="match status" value="1"/>
</dbReference>
<feature type="region of interest" description="Disordered" evidence="9">
    <location>
        <begin position="1"/>
        <end position="21"/>
    </location>
</feature>
<dbReference type="InterPro" id="IPR039261">
    <property type="entry name" value="FNR_nucleotide-bd"/>
</dbReference>
<feature type="binding site" evidence="7">
    <location>
        <position position="129"/>
    </location>
    <ligand>
        <name>FAD</name>
        <dbReference type="ChEBI" id="CHEBI:57692"/>
    </ligand>
</feature>
<dbReference type="GO" id="GO:0090524">
    <property type="term" value="F:cytochrome-b5 reductase activity, acting on NADH"/>
    <property type="evidence" value="ECO:0007669"/>
    <property type="project" value="UniProtKB-EC"/>
</dbReference>
<evidence type="ECO:0000313" key="11">
    <source>
        <dbReference type="EMBL" id="ORX44027.1"/>
    </source>
</evidence>
<dbReference type="InterPro" id="IPR001709">
    <property type="entry name" value="Flavoprot_Pyr_Nucl_cyt_Rdtase"/>
</dbReference>
<dbReference type="OrthoDB" id="432685at2759"/>
<comment type="similarity">
    <text evidence="2 8">Belongs to the flavoprotein pyridine nucleotide cytochrome reductase family.</text>
</comment>
<dbReference type="InterPro" id="IPR017927">
    <property type="entry name" value="FAD-bd_FR_type"/>
</dbReference>
<feature type="binding site" evidence="7">
    <location>
        <position position="103"/>
    </location>
    <ligand>
        <name>FAD</name>
        <dbReference type="ChEBI" id="CHEBI:57692"/>
    </ligand>
</feature>